<sequence length="376" mass="41817">MKLTEGLSGRQFALLAAYISIGDSMLVLPSIPANAAKQNAWISAIIGLAAGMIVVWLISAAGRLYPRMTLMQSSERLFGKWVGKAVSGCFVMYLFLSISAHTREIGDFMTTQMMPETPIQAIHIMYAGIMAMAARLGLETIARTGEFLFSFFLLFLIVFILFLIPEIKLNNLLPVWDGGLKPILRGSITMTAYPFMELAVLFMVIPGVRKPEVMRSNMVKGALFGGIVLLSIILLSILVLGPDYASRSIYPSYALAKKISIGKFFQRLEVILAFMWLLSSFIKSAVFFKVLQTAFAQTTGMRTDKGMELPFSMLLVFFALLISSNILDFHEVDQYWPYMDMTFSVILSLALLAAYAMRRSAAGRREELGHENKGKD</sequence>
<comment type="subcellular location">
    <subcellularLocation>
        <location evidence="1">Membrane</location>
        <topology evidence="1">Multi-pass membrane protein</topology>
    </subcellularLocation>
</comment>
<feature type="transmembrane region" description="Helical" evidence="8">
    <location>
        <begin position="270"/>
        <end position="288"/>
    </location>
</feature>
<evidence type="ECO:0000256" key="2">
    <source>
        <dbReference type="ARBA" id="ARBA00007998"/>
    </source>
</evidence>
<feature type="transmembrane region" description="Helical" evidence="8">
    <location>
        <begin position="221"/>
        <end position="241"/>
    </location>
</feature>
<dbReference type="EMBL" id="QUBQ01000004">
    <property type="protein sequence ID" value="REK71794.1"/>
    <property type="molecule type" value="Genomic_DNA"/>
</dbReference>
<name>A0A371P779_9BACL</name>
<feature type="transmembrane region" description="Helical" evidence="8">
    <location>
        <begin position="335"/>
        <end position="356"/>
    </location>
</feature>
<dbReference type="RefSeq" id="WP_116048039.1">
    <property type="nucleotide sequence ID" value="NZ_QUBQ01000004.1"/>
</dbReference>
<comment type="similarity">
    <text evidence="2">Belongs to the amino acid-polyamine-organocation (APC) superfamily. Spore germination protein (SGP) (TC 2.A.3.9) family.</text>
</comment>
<proteinExistence type="inferred from homology"/>
<evidence type="ECO:0000256" key="8">
    <source>
        <dbReference type="SAM" id="Phobius"/>
    </source>
</evidence>
<evidence type="ECO:0000256" key="4">
    <source>
        <dbReference type="ARBA" id="ARBA00022544"/>
    </source>
</evidence>
<dbReference type="Gene3D" id="1.20.1740.10">
    <property type="entry name" value="Amino acid/polyamine transporter I"/>
    <property type="match status" value="1"/>
</dbReference>
<keyword evidence="4" id="KW-0309">Germination</keyword>
<evidence type="ECO:0000313" key="9">
    <source>
        <dbReference type="EMBL" id="REK71794.1"/>
    </source>
</evidence>
<keyword evidence="6 8" id="KW-1133">Transmembrane helix</keyword>
<dbReference type="PANTHER" id="PTHR34975:SF2">
    <property type="entry name" value="SPORE GERMINATION PROTEIN A2"/>
    <property type="match status" value="1"/>
</dbReference>
<keyword evidence="7 8" id="KW-0472">Membrane</keyword>
<protein>
    <submittedName>
        <fullName evidence="9">Spore gernimation protein</fullName>
    </submittedName>
</protein>
<evidence type="ECO:0000256" key="5">
    <source>
        <dbReference type="ARBA" id="ARBA00022692"/>
    </source>
</evidence>
<dbReference type="PANTHER" id="PTHR34975">
    <property type="entry name" value="SPORE GERMINATION PROTEIN A2"/>
    <property type="match status" value="1"/>
</dbReference>
<dbReference type="GO" id="GO:0009847">
    <property type="term" value="P:spore germination"/>
    <property type="evidence" value="ECO:0007669"/>
    <property type="project" value="InterPro"/>
</dbReference>
<dbReference type="Proteomes" id="UP000261905">
    <property type="component" value="Unassembled WGS sequence"/>
</dbReference>
<gene>
    <name evidence="9" type="ORF">DX130_18920</name>
</gene>
<keyword evidence="5 8" id="KW-0812">Transmembrane</keyword>
<dbReference type="GO" id="GO:0016020">
    <property type="term" value="C:membrane"/>
    <property type="evidence" value="ECO:0007669"/>
    <property type="project" value="UniProtKB-SubCell"/>
</dbReference>
<keyword evidence="3" id="KW-0813">Transport</keyword>
<feature type="transmembrane region" description="Helical" evidence="8">
    <location>
        <begin position="12"/>
        <end position="28"/>
    </location>
</feature>
<evidence type="ECO:0000256" key="3">
    <source>
        <dbReference type="ARBA" id="ARBA00022448"/>
    </source>
</evidence>
<keyword evidence="10" id="KW-1185">Reference proteome</keyword>
<reference evidence="9 10" key="1">
    <citation type="submission" date="2018-08" db="EMBL/GenBank/DDBJ databases">
        <title>Paenibacillus sp. M4BSY-1, whole genome shotgun sequence.</title>
        <authorList>
            <person name="Tuo L."/>
        </authorList>
    </citation>
    <scope>NUCLEOTIDE SEQUENCE [LARGE SCALE GENOMIC DNA]</scope>
    <source>
        <strain evidence="9 10">M4BSY-1</strain>
    </source>
</reference>
<comment type="caution">
    <text evidence="9">The sequence shown here is derived from an EMBL/GenBank/DDBJ whole genome shotgun (WGS) entry which is preliminary data.</text>
</comment>
<evidence type="ECO:0000256" key="7">
    <source>
        <dbReference type="ARBA" id="ARBA00023136"/>
    </source>
</evidence>
<dbReference type="Pfam" id="PF03845">
    <property type="entry name" value="Spore_permease"/>
    <property type="match status" value="1"/>
</dbReference>
<evidence type="ECO:0000256" key="6">
    <source>
        <dbReference type="ARBA" id="ARBA00022989"/>
    </source>
</evidence>
<dbReference type="AlphaFoldDB" id="A0A371P779"/>
<feature type="transmembrane region" description="Helical" evidence="8">
    <location>
        <begin position="120"/>
        <end position="138"/>
    </location>
</feature>
<dbReference type="InterPro" id="IPR004761">
    <property type="entry name" value="Spore_GerAB"/>
</dbReference>
<dbReference type="OrthoDB" id="2078716at2"/>
<feature type="transmembrane region" description="Helical" evidence="8">
    <location>
        <begin position="147"/>
        <end position="167"/>
    </location>
</feature>
<dbReference type="NCBIfam" id="TIGR00912">
    <property type="entry name" value="2A0309"/>
    <property type="match status" value="1"/>
</dbReference>
<feature type="transmembrane region" description="Helical" evidence="8">
    <location>
        <begin position="187"/>
        <end position="209"/>
    </location>
</feature>
<feature type="transmembrane region" description="Helical" evidence="8">
    <location>
        <begin position="81"/>
        <end position="100"/>
    </location>
</feature>
<evidence type="ECO:0000256" key="1">
    <source>
        <dbReference type="ARBA" id="ARBA00004141"/>
    </source>
</evidence>
<accession>A0A371P779</accession>
<organism evidence="9 10">
    <name type="scientific">Paenibacillus paeoniae</name>
    <dbReference type="NCBI Taxonomy" id="2292705"/>
    <lineage>
        <taxon>Bacteria</taxon>
        <taxon>Bacillati</taxon>
        <taxon>Bacillota</taxon>
        <taxon>Bacilli</taxon>
        <taxon>Bacillales</taxon>
        <taxon>Paenibacillaceae</taxon>
        <taxon>Paenibacillus</taxon>
    </lineage>
</organism>
<feature type="transmembrane region" description="Helical" evidence="8">
    <location>
        <begin position="309"/>
        <end position="329"/>
    </location>
</feature>
<evidence type="ECO:0000313" key="10">
    <source>
        <dbReference type="Proteomes" id="UP000261905"/>
    </source>
</evidence>
<feature type="transmembrane region" description="Helical" evidence="8">
    <location>
        <begin position="40"/>
        <end position="60"/>
    </location>
</feature>